<comment type="caution">
    <text evidence="4">The sequence shown here is derived from an EMBL/GenBank/DDBJ whole genome shotgun (WGS) entry which is preliminary data.</text>
</comment>
<feature type="region of interest" description="Disordered" evidence="2">
    <location>
        <begin position="328"/>
        <end position="377"/>
    </location>
</feature>
<dbReference type="GO" id="GO:0016192">
    <property type="term" value="P:vesicle-mediated transport"/>
    <property type="evidence" value="ECO:0007669"/>
    <property type="project" value="InterPro"/>
</dbReference>
<dbReference type="Pfam" id="PF19031">
    <property type="entry name" value="Intu_longin_1"/>
    <property type="match status" value="1"/>
</dbReference>
<keyword evidence="5" id="KW-1185">Reference proteome</keyword>
<comment type="similarity">
    <text evidence="1">Belongs to the CCZ1 family.</text>
</comment>
<accession>A0A1X2IV45</accession>
<dbReference type="AlphaFoldDB" id="A0A1X2IV45"/>
<proteinExistence type="inferred from homology"/>
<feature type="compositionally biased region" description="Polar residues" evidence="2">
    <location>
        <begin position="354"/>
        <end position="377"/>
    </location>
</feature>
<reference evidence="4 5" key="1">
    <citation type="submission" date="2016-07" db="EMBL/GenBank/DDBJ databases">
        <title>Pervasive Adenine N6-methylation of Active Genes in Fungi.</title>
        <authorList>
            <consortium name="DOE Joint Genome Institute"/>
            <person name="Mondo S.J."/>
            <person name="Dannebaum R.O."/>
            <person name="Kuo R.C."/>
            <person name="Labutti K."/>
            <person name="Haridas S."/>
            <person name="Kuo A."/>
            <person name="Salamov A."/>
            <person name="Ahrendt S.R."/>
            <person name="Lipzen A."/>
            <person name="Sullivan W."/>
            <person name="Andreopoulos W.B."/>
            <person name="Clum A."/>
            <person name="Lindquist E."/>
            <person name="Daum C."/>
            <person name="Ramamoorthy G.K."/>
            <person name="Gryganskyi A."/>
            <person name="Culley D."/>
            <person name="Magnuson J.K."/>
            <person name="James T.Y."/>
            <person name="O'Malley M.A."/>
            <person name="Stajich J.E."/>
            <person name="Spatafora J.W."/>
            <person name="Visel A."/>
            <person name="Grigoriev I.V."/>
        </authorList>
    </citation>
    <scope>NUCLEOTIDE SEQUENCE [LARGE SCALE GENOMIC DNA]</scope>
    <source>
        <strain evidence="4 5">NRRL 1336</strain>
    </source>
</reference>
<protein>
    <recommendedName>
        <fullName evidence="3">CCZ1/INTU/HSP4 first Longin domain-containing protein</fullName>
    </recommendedName>
</protein>
<name>A0A1X2IV45_9FUNG</name>
<dbReference type="PANTHER" id="PTHR13056">
    <property type="entry name" value="VACUOLAR FUSION PROTEIN CCZ1 HOMOLOG-RELATED"/>
    <property type="match status" value="1"/>
</dbReference>
<dbReference type="STRING" id="90262.A0A1X2IV45"/>
<dbReference type="InterPro" id="IPR013176">
    <property type="entry name" value="Ccz1"/>
</dbReference>
<dbReference type="Proteomes" id="UP000193560">
    <property type="component" value="Unassembled WGS sequence"/>
</dbReference>
<dbReference type="OrthoDB" id="240546at2759"/>
<feature type="domain" description="CCZ1/INTU/HSP4 first Longin" evidence="3">
    <location>
        <begin position="26"/>
        <end position="157"/>
    </location>
</feature>
<gene>
    <name evidence="4" type="ORF">BCR42DRAFT_319675</name>
</gene>
<sequence length="516" mass="58064">MPDNDSTLIDNESENKALLGRTSPMLSYFCIYNPSLGQSEENTKDQILYYTAKKVVPADVKMKQVGLAQALVNVTSTFSPSRPTENVHSQRNRMVFLQPEPGFWMHMCVELGILRRQIKDANGKEKLATEYRDAELNDQALSAVLKIGYEQFKLLNGTMTSILYGDDDIDQAVPKVNRKRSRSLMLAIEEFFSTWIWQWDFDRLDTMVFGAVFNGIPSQPILRSNYLGIHDLDLAIQKQFNSLINHLLVLDDEGSLIYRSPSLQPSDVRALRKYILKRVESHNAIQAEALKRNEIEPVSKKEKATSLKSLTKSLSQAHVFGYFTSKLSTSTTTNSSKPAPATESATDNIDPAHGSTQQSSSDPNTTTDFLSPTIPSSTDIRIAPSSAELDDSELDTQHGTFLTGMVESTTEDLNGDEHTFTKNDIVRVYLESFSDLDDEFSSIHGSEALTEYILVIYKDQSNLVWSFLLPSFGQDVDDLVGNIDFYHSLEQFMIDSQMDKLISAVWQNIEDGQKKR</sequence>
<evidence type="ECO:0000313" key="4">
    <source>
        <dbReference type="EMBL" id="ORZ22091.1"/>
    </source>
</evidence>
<dbReference type="PANTHER" id="PTHR13056:SF0">
    <property type="entry name" value="VACUOLAR FUSION PROTEIN CCZ1 HOMOLOG-RELATED"/>
    <property type="match status" value="1"/>
</dbReference>
<evidence type="ECO:0000259" key="3">
    <source>
        <dbReference type="Pfam" id="PF19031"/>
    </source>
</evidence>
<dbReference type="EMBL" id="MCGE01000004">
    <property type="protein sequence ID" value="ORZ22091.1"/>
    <property type="molecule type" value="Genomic_DNA"/>
</dbReference>
<evidence type="ECO:0000256" key="1">
    <source>
        <dbReference type="ARBA" id="ARBA00005352"/>
    </source>
</evidence>
<dbReference type="GO" id="GO:0035658">
    <property type="term" value="C:Mon1-Ccz1 complex"/>
    <property type="evidence" value="ECO:0007669"/>
    <property type="project" value="InterPro"/>
</dbReference>
<dbReference type="InterPro" id="IPR043987">
    <property type="entry name" value="CCZ1/INTU/HSP4_longin_1"/>
</dbReference>
<evidence type="ECO:0000313" key="5">
    <source>
        <dbReference type="Proteomes" id="UP000193560"/>
    </source>
</evidence>
<evidence type="ECO:0000256" key="2">
    <source>
        <dbReference type="SAM" id="MobiDB-lite"/>
    </source>
</evidence>
<organism evidence="4 5">
    <name type="scientific">Absidia repens</name>
    <dbReference type="NCBI Taxonomy" id="90262"/>
    <lineage>
        <taxon>Eukaryota</taxon>
        <taxon>Fungi</taxon>
        <taxon>Fungi incertae sedis</taxon>
        <taxon>Mucoromycota</taxon>
        <taxon>Mucoromycotina</taxon>
        <taxon>Mucoromycetes</taxon>
        <taxon>Mucorales</taxon>
        <taxon>Cunninghamellaceae</taxon>
        <taxon>Absidia</taxon>
    </lineage>
</organism>